<dbReference type="EMBL" id="JARBHB010000003">
    <property type="protein sequence ID" value="KAJ8889022.1"/>
    <property type="molecule type" value="Genomic_DNA"/>
</dbReference>
<keyword evidence="3" id="KW-1185">Reference proteome</keyword>
<gene>
    <name evidence="2" type="ORF">PR048_008516</name>
</gene>
<dbReference type="Proteomes" id="UP001159363">
    <property type="component" value="Chromosome 3"/>
</dbReference>
<protein>
    <submittedName>
        <fullName evidence="2">Uncharacterized protein</fullName>
    </submittedName>
</protein>
<evidence type="ECO:0000313" key="2">
    <source>
        <dbReference type="EMBL" id="KAJ8889022.1"/>
    </source>
</evidence>
<reference evidence="2 3" key="1">
    <citation type="submission" date="2023-02" db="EMBL/GenBank/DDBJ databases">
        <title>LHISI_Scaffold_Assembly.</title>
        <authorList>
            <person name="Stuart O.P."/>
            <person name="Cleave R."/>
            <person name="Magrath M.J.L."/>
            <person name="Mikheyev A.S."/>
        </authorList>
    </citation>
    <scope>NUCLEOTIDE SEQUENCE [LARGE SCALE GENOMIC DNA]</scope>
    <source>
        <strain evidence="2">Daus_M_001</strain>
        <tissue evidence="2">Leg muscle</tissue>
    </source>
</reference>
<feature type="compositionally biased region" description="Low complexity" evidence="1">
    <location>
        <begin position="69"/>
        <end position="84"/>
    </location>
</feature>
<evidence type="ECO:0000256" key="1">
    <source>
        <dbReference type="SAM" id="MobiDB-lite"/>
    </source>
</evidence>
<accession>A0ABQ9HXB6</accession>
<organism evidence="2 3">
    <name type="scientific">Dryococelus australis</name>
    <dbReference type="NCBI Taxonomy" id="614101"/>
    <lineage>
        <taxon>Eukaryota</taxon>
        <taxon>Metazoa</taxon>
        <taxon>Ecdysozoa</taxon>
        <taxon>Arthropoda</taxon>
        <taxon>Hexapoda</taxon>
        <taxon>Insecta</taxon>
        <taxon>Pterygota</taxon>
        <taxon>Neoptera</taxon>
        <taxon>Polyneoptera</taxon>
        <taxon>Phasmatodea</taxon>
        <taxon>Verophasmatodea</taxon>
        <taxon>Anareolatae</taxon>
        <taxon>Phasmatidae</taxon>
        <taxon>Eurycanthinae</taxon>
        <taxon>Dryococelus</taxon>
    </lineage>
</organism>
<sequence length="114" mass="12518">MQSAQDLSTFPDTTGISQELGTFWTWRKISQFITVGDVWNGDVRDTSLFEFWKHMKSLVTTQPGTGVNSATPPSFSASSTDDTTSDDLLSATDAIPLASVDFLHHPLTYLSLTE</sequence>
<proteinExistence type="predicted"/>
<evidence type="ECO:0000313" key="3">
    <source>
        <dbReference type="Proteomes" id="UP001159363"/>
    </source>
</evidence>
<feature type="region of interest" description="Disordered" evidence="1">
    <location>
        <begin position="62"/>
        <end position="84"/>
    </location>
</feature>
<comment type="caution">
    <text evidence="2">The sequence shown here is derived from an EMBL/GenBank/DDBJ whole genome shotgun (WGS) entry which is preliminary data.</text>
</comment>
<name>A0ABQ9HXB6_9NEOP</name>